<dbReference type="AlphaFoldDB" id="A0A060RDH2"/>
<accession>A0A060RDH2</accession>
<evidence type="ECO:0000313" key="2">
    <source>
        <dbReference type="Proteomes" id="UP000027616"/>
    </source>
</evidence>
<name>A0A060RDH2_9BACT</name>
<dbReference type="Proteomes" id="UP000027616">
    <property type="component" value="Chromosome I"/>
</dbReference>
<proteinExistence type="predicted"/>
<dbReference type="KEGG" id="rbc:BN938_1724"/>
<reference evidence="1 2" key="1">
    <citation type="journal article" date="2015" name="Genome Announc.">
        <title>Complete Genome Sequence of the Novel Leech Symbiont Mucinivorans hirudinis M3T.</title>
        <authorList>
            <person name="Nelson M.C."/>
            <person name="Bomar L."/>
            <person name="Graf J."/>
        </authorList>
    </citation>
    <scope>NUCLEOTIDE SEQUENCE [LARGE SCALE GENOMIC DNA]</scope>
    <source>
        <strain evidence="2">M3</strain>
    </source>
</reference>
<dbReference type="HOGENOM" id="CLU_3292618_0_0_10"/>
<dbReference type="EMBL" id="HG934468">
    <property type="protein sequence ID" value="CDN31804.1"/>
    <property type="molecule type" value="Genomic_DNA"/>
</dbReference>
<organism evidence="1 2">
    <name type="scientific">Mucinivorans hirudinis</name>
    <dbReference type="NCBI Taxonomy" id="1433126"/>
    <lineage>
        <taxon>Bacteria</taxon>
        <taxon>Pseudomonadati</taxon>
        <taxon>Bacteroidota</taxon>
        <taxon>Bacteroidia</taxon>
        <taxon>Bacteroidales</taxon>
        <taxon>Rikenellaceae</taxon>
        <taxon>Mucinivorans</taxon>
    </lineage>
</organism>
<gene>
    <name evidence="1" type="ORF">BN938_1724</name>
</gene>
<evidence type="ECO:0000313" key="1">
    <source>
        <dbReference type="EMBL" id="CDN31804.1"/>
    </source>
</evidence>
<keyword evidence="2" id="KW-1185">Reference proteome</keyword>
<protein>
    <submittedName>
        <fullName evidence="1">Uncharacterized protein</fullName>
    </submittedName>
</protein>
<sequence length="40" mass="4574">MENSASMNGYVKGITEFEQTVYNYLTDIKISNLTDSLRLN</sequence>